<dbReference type="OrthoDB" id="5105562at2"/>
<dbReference type="Proteomes" id="UP000254978">
    <property type="component" value="Unassembled WGS sequence"/>
</dbReference>
<evidence type="ECO:0000256" key="3">
    <source>
        <dbReference type="SAM" id="Phobius"/>
    </source>
</evidence>
<feature type="compositionally biased region" description="Gly residues" evidence="2">
    <location>
        <begin position="642"/>
        <end position="652"/>
    </location>
</feature>
<keyword evidence="1" id="KW-0175">Coiled coil</keyword>
<gene>
    <name evidence="6" type="ORF">NCTC10821_05077</name>
</gene>
<feature type="chain" id="PRO_5016714140" evidence="4">
    <location>
        <begin position="26"/>
        <end position="676"/>
    </location>
</feature>
<feature type="region of interest" description="Disordered" evidence="2">
    <location>
        <begin position="642"/>
        <end position="676"/>
    </location>
</feature>
<organism evidence="6 7">
    <name type="scientific">Mycolicibacterium tokaiense</name>
    <dbReference type="NCBI Taxonomy" id="39695"/>
    <lineage>
        <taxon>Bacteria</taxon>
        <taxon>Bacillati</taxon>
        <taxon>Actinomycetota</taxon>
        <taxon>Actinomycetes</taxon>
        <taxon>Mycobacteriales</taxon>
        <taxon>Mycobacteriaceae</taxon>
        <taxon>Mycolicibacterium</taxon>
    </lineage>
</organism>
<dbReference type="Gene3D" id="3.10.310.50">
    <property type="match status" value="1"/>
</dbReference>
<feature type="compositionally biased region" description="Low complexity" evidence="2">
    <location>
        <begin position="653"/>
        <end position="670"/>
    </location>
</feature>
<reference evidence="6 7" key="1">
    <citation type="submission" date="2018-06" db="EMBL/GenBank/DDBJ databases">
        <authorList>
            <consortium name="Pathogen Informatics"/>
            <person name="Doyle S."/>
        </authorList>
    </citation>
    <scope>NUCLEOTIDE SEQUENCE [LARGE SCALE GENOMIC DNA]</scope>
    <source>
        <strain evidence="6 7">NCTC10821</strain>
    </source>
</reference>
<proteinExistence type="predicted"/>
<protein>
    <submittedName>
        <fullName evidence="6">Transmembrane protein</fullName>
    </submittedName>
</protein>
<dbReference type="AlphaFoldDB" id="A0A378TNT8"/>
<evidence type="ECO:0000259" key="5">
    <source>
        <dbReference type="Pfam" id="PF04536"/>
    </source>
</evidence>
<keyword evidence="3" id="KW-1133">Transmembrane helix</keyword>
<dbReference type="EMBL" id="UGQT01000001">
    <property type="protein sequence ID" value="STZ61523.1"/>
    <property type="molecule type" value="Genomic_DNA"/>
</dbReference>
<dbReference type="Pfam" id="PF04536">
    <property type="entry name" value="TPM_phosphatase"/>
    <property type="match status" value="1"/>
</dbReference>
<dbReference type="RefSeq" id="WP_115280430.1">
    <property type="nucleotide sequence ID" value="NZ_AP022600.1"/>
</dbReference>
<sequence>MRIVRLLSLVLVAVTAGFLTAPATAAEPPLRVPAQITDTAGALTDSEVEDVQAALDTLYDDKRVQLFVVFVETFDGQSGQTWADNTWRLSGFGDDDALLAVATLDREFSFAVDGSTQSRAAAVQRDLIEPALRESDWAQAAIGAAEGLGADAAPSSPGGGTGVSWVGFLVVFGVIVALGLALWVWGRRRRSKRRQAEFAAAQRVDPTDPNALASVPIQALDELSKAIVVDVDNAVRTSEGELALAVEEFGPTDTAPFRTALENAKKTLAQAFNVRQTLDDAIPESPLQRRELLTRVVVAAARADRELETQSDAFEKLRDLVINATDRLDTLTQQMVALTARLEPAAATLTRLGQQYSTTALASVAGNVDQARQRLGFADQHISSARALVARPAGDQAGLIDDIHGAEAALAQAQTLLDGIDTAGSDINRAISGLPAALADIQSGIEAANELLGGEAVPRAAELTAARDAATAAVAAANTDGAADPLGVFTAVTKADADLDAILAAVQQQQQEAEHQARLLEQSLFTARSRVKAVSEFIDTRRGSVGPDARTRLSEAGRQLEAAEAKQRTAPAEAIAHANGAAVLAAQAQSLANNDVQNAQSHYTGQYGNNSGDLGAVIGGILIGSVLNGGFSGGWGTQRGGSWGSGFGGGRSVGRPSSFGGSSRSSSRRYSGGGRF</sequence>
<evidence type="ECO:0000313" key="7">
    <source>
        <dbReference type="Proteomes" id="UP000254978"/>
    </source>
</evidence>
<evidence type="ECO:0000313" key="6">
    <source>
        <dbReference type="EMBL" id="STZ61523.1"/>
    </source>
</evidence>
<feature type="transmembrane region" description="Helical" evidence="3">
    <location>
        <begin position="165"/>
        <end position="185"/>
    </location>
</feature>
<keyword evidence="3 6" id="KW-0812">Transmembrane</keyword>
<keyword evidence="4" id="KW-0732">Signal</keyword>
<feature type="domain" description="TPM" evidence="5">
    <location>
        <begin position="36"/>
        <end position="149"/>
    </location>
</feature>
<keyword evidence="7" id="KW-1185">Reference proteome</keyword>
<feature type="signal peptide" evidence="4">
    <location>
        <begin position="1"/>
        <end position="25"/>
    </location>
</feature>
<accession>A0A378TNT8</accession>
<evidence type="ECO:0000256" key="4">
    <source>
        <dbReference type="SAM" id="SignalP"/>
    </source>
</evidence>
<evidence type="ECO:0000256" key="2">
    <source>
        <dbReference type="SAM" id="MobiDB-lite"/>
    </source>
</evidence>
<keyword evidence="3" id="KW-0472">Membrane</keyword>
<name>A0A378TNT8_9MYCO</name>
<feature type="coiled-coil region" evidence="1">
    <location>
        <begin position="300"/>
        <end position="341"/>
    </location>
</feature>
<evidence type="ECO:0000256" key="1">
    <source>
        <dbReference type="SAM" id="Coils"/>
    </source>
</evidence>
<dbReference type="InterPro" id="IPR007621">
    <property type="entry name" value="TPM_dom"/>
</dbReference>